<proteinExistence type="predicted"/>
<sequence>MLLTTSAKLGFYECFQCRRAALMLMSSIRINRRSIATTAVSSGSFDACQKSRTSPHRSDPIFGNHQNFTYSPTRHKKFVAMCLTLLLKLAIGQASEDFICIMKSSGDNFNISKFNRGDLILRRVLDTSKKFYHAGIYCGESEVIQFTATGNPTKTTLLSGSSGSSFHRDPCQKAHHCLQMWGSVWKNQLLL</sequence>
<keyword evidence="2" id="KW-1185">Reference proteome</keyword>
<name>A0AA88NZ08_9TELE</name>
<evidence type="ECO:0000313" key="1">
    <source>
        <dbReference type="EMBL" id="KAK2866904.1"/>
    </source>
</evidence>
<dbReference type="Proteomes" id="UP001187343">
    <property type="component" value="Unassembled WGS sequence"/>
</dbReference>
<protein>
    <submittedName>
        <fullName evidence="1">Uncharacterized protein</fullName>
    </submittedName>
</protein>
<organism evidence="1 2">
    <name type="scientific">Cirrhinus molitorella</name>
    <name type="common">mud carp</name>
    <dbReference type="NCBI Taxonomy" id="172907"/>
    <lineage>
        <taxon>Eukaryota</taxon>
        <taxon>Metazoa</taxon>
        <taxon>Chordata</taxon>
        <taxon>Craniata</taxon>
        <taxon>Vertebrata</taxon>
        <taxon>Euteleostomi</taxon>
        <taxon>Actinopterygii</taxon>
        <taxon>Neopterygii</taxon>
        <taxon>Teleostei</taxon>
        <taxon>Ostariophysi</taxon>
        <taxon>Cypriniformes</taxon>
        <taxon>Cyprinidae</taxon>
        <taxon>Labeoninae</taxon>
        <taxon>Labeonini</taxon>
        <taxon>Cirrhinus</taxon>
    </lineage>
</organism>
<reference evidence="1" key="1">
    <citation type="submission" date="2023-08" db="EMBL/GenBank/DDBJ databases">
        <title>Chromosome-level Genome Assembly of mud carp (Cirrhinus molitorella).</title>
        <authorList>
            <person name="Liu H."/>
        </authorList>
    </citation>
    <scope>NUCLEOTIDE SEQUENCE</scope>
    <source>
        <strain evidence="1">Prfri</strain>
        <tissue evidence="1">Muscle</tissue>
    </source>
</reference>
<dbReference type="Gene3D" id="3.90.1720.10">
    <property type="entry name" value="endopeptidase domain like (from Nostoc punctiforme)"/>
    <property type="match status" value="1"/>
</dbReference>
<evidence type="ECO:0000313" key="2">
    <source>
        <dbReference type="Proteomes" id="UP001187343"/>
    </source>
</evidence>
<dbReference type="EMBL" id="JAUYZG010000025">
    <property type="protein sequence ID" value="KAK2866904.1"/>
    <property type="molecule type" value="Genomic_DNA"/>
</dbReference>
<gene>
    <name evidence="1" type="ORF">Q8A67_025021</name>
</gene>
<dbReference type="AlphaFoldDB" id="A0AA88NZ08"/>
<accession>A0AA88NZ08</accession>
<comment type="caution">
    <text evidence="1">The sequence shown here is derived from an EMBL/GenBank/DDBJ whole genome shotgun (WGS) entry which is preliminary data.</text>
</comment>